<organism evidence="1 2">
    <name type="scientific">Acinetobacter chinensis</name>
    <dbReference type="NCBI Taxonomy" id="2004650"/>
    <lineage>
        <taxon>Bacteria</taxon>
        <taxon>Pseudomonadati</taxon>
        <taxon>Pseudomonadota</taxon>
        <taxon>Gammaproteobacteria</taxon>
        <taxon>Moraxellales</taxon>
        <taxon>Moraxellaceae</taxon>
        <taxon>Acinetobacter</taxon>
    </lineage>
</organism>
<accession>A0A3B7LX62</accession>
<dbReference type="EMBL" id="CP032134">
    <property type="protein sequence ID" value="AXY56585.1"/>
    <property type="molecule type" value="Genomic_DNA"/>
</dbReference>
<dbReference type="AlphaFoldDB" id="A0A3B7LX62"/>
<protein>
    <submittedName>
        <fullName evidence="1">Uncharacterized protein</fullName>
    </submittedName>
</protein>
<proteinExistence type="predicted"/>
<reference evidence="2" key="1">
    <citation type="submission" date="2018-09" db="EMBL/GenBank/DDBJ databases">
        <title>The complete genome of Acinetobacter sp. strain WCHAc010005.</title>
        <authorList>
            <person name="Hu Y."/>
            <person name="Long H."/>
            <person name="Feng Y."/>
            <person name="Zong Z."/>
        </authorList>
    </citation>
    <scope>NUCLEOTIDE SEQUENCE [LARGE SCALE GENOMIC DNA]</scope>
    <source>
        <strain evidence="2">WCHAc010005</strain>
    </source>
</reference>
<dbReference type="Proteomes" id="UP000263753">
    <property type="component" value="Chromosome"/>
</dbReference>
<evidence type="ECO:0000313" key="2">
    <source>
        <dbReference type="Proteomes" id="UP000263753"/>
    </source>
</evidence>
<sequence length="180" mass="21591">MDDKKIYKIMQKWFPEFQDQKIPPKKERFSFENFYVWGQLVSGEQQPLYLMRIDLLDYLDNGIQQSAVFQCKRVNTALIQTVIAEKVKPLQEHYEKYKQIIGHYYNLNDQIYDVVFEEILKSAKSIGYEMLLIYADSYYWIVVPDDEVRIEKFIKHFEKQFKSEDISIEHYAVLDCSGTI</sequence>
<dbReference type="KEGG" id="achi:CDG60_08405"/>
<gene>
    <name evidence="1" type="ORF">CDG60_08405</name>
</gene>
<dbReference type="RefSeq" id="WP_087511678.1">
    <property type="nucleotide sequence ID" value="NZ_CP032134.1"/>
</dbReference>
<name>A0A3B7LX62_9GAMM</name>
<evidence type="ECO:0000313" key="1">
    <source>
        <dbReference type="EMBL" id="AXY56585.1"/>
    </source>
</evidence>